<accession>A0ABS0SPY2</accession>
<evidence type="ECO:0000256" key="1">
    <source>
        <dbReference type="SAM" id="Phobius"/>
    </source>
</evidence>
<protein>
    <submittedName>
        <fullName evidence="2">Uncharacterized protein</fullName>
    </submittedName>
</protein>
<keyword evidence="3" id="KW-1185">Reference proteome</keyword>
<proteinExistence type="predicted"/>
<comment type="caution">
    <text evidence="2">The sequence shown here is derived from an EMBL/GenBank/DDBJ whole genome shotgun (WGS) entry which is preliminary data.</text>
</comment>
<organism evidence="2 3">
    <name type="scientific">Capnocytophaga periodontitidis</name>
    <dbReference type="NCBI Taxonomy" id="2795027"/>
    <lineage>
        <taxon>Bacteria</taxon>
        <taxon>Pseudomonadati</taxon>
        <taxon>Bacteroidota</taxon>
        <taxon>Flavobacteriia</taxon>
        <taxon>Flavobacteriales</taxon>
        <taxon>Flavobacteriaceae</taxon>
        <taxon>Capnocytophaga</taxon>
    </lineage>
</organism>
<sequence length="165" mass="19005">MNVKAWIQSSNENENDFVLENSKLLSIEDNVKGREFVNLMFDIKENGKVKLQQPFLEIVQSKKEKNLFLIDMSAENKDIHQRRVAVMLLVEGYEDTERSEFKRLVEETFKSTTPQTQVSEETIEKMIQTIEGGKKNLERSFFSNPIVIGVIIVGIILLILALSKQ</sequence>
<dbReference type="EMBL" id="JAEFDC010000013">
    <property type="protein sequence ID" value="MBI1647794.1"/>
    <property type="molecule type" value="Genomic_DNA"/>
</dbReference>
<keyword evidence="1" id="KW-0472">Membrane</keyword>
<dbReference type="Proteomes" id="UP000641139">
    <property type="component" value="Unassembled WGS sequence"/>
</dbReference>
<reference evidence="2 3" key="1">
    <citation type="journal article" date="2021" name="Int. J. Syst. Evol. Microbiol.">
        <title>Capnocytophaga periodontitidis sp. nov., isolated from subgingival plaque of periodontitis patient.</title>
        <authorList>
            <person name="Zhang Y."/>
            <person name="Qiao D."/>
            <person name="Shi W."/>
            <person name="Wu D."/>
            <person name="Cai M."/>
        </authorList>
    </citation>
    <scope>NUCLEOTIDE SEQUENCE [LARGE SCALE GENOMIC DNA]</scope>
    <source>
        <strain evidence="2 3">051621</strain>
    </source>
</reference>
<dbReference type="RefSeq" id="WP_198467362.1">
    <property type="nucleotide sequence ID" value="NZ_JAEFDC010000013.1"/>
</dbReference>
<feature type="transmembrane region" description="Helical" evidence="1">
    <location>
        <begin position="141"/>
        <end position="162"/>
    </location>
</feature>
<keyword evidence="1" id="KW-0812">Transmembrane</keyword>
<gene>
    <name evidence="2" type="ORF">I7X30_12115</name>
</gene>
<name>A0ABS0SPY2_9FLAO</name>
<keyword evidence="1" id="KW-1133">Transmembrane helix</keyword>
<evidence type="ECO:0000313" key="3">
    <source>
        <dbReference type="Proteomes" id="UP000641139"/>
    </source>
</evidence>
<evidence type="ECO:0000313" key="2">
    <source>
        <dbReference type="EMBL" id="MBI1647794.1"/>
    </source>
</evidence>